<dbReference type="PANTHER" id="PTHR28152">
    <property type="entry name" value="HYDROXYACYL-THIOESTER DEHYDRATASE TYPE 2, MITOCHONDRIAL"/>
    <property type="match status" value="1"/>
</dbReference>
<dbReference type="InterPro" id="IPR029069">
    <property type="entry name" value="HotDog_dom_sf"/>
</dbReference>
<evidence type="ECO:0000313" key="3">
    <source>
        <dbReference type="Proteomes" id="UP000306340"/>
    </source>
</evidence>
<reference evidence="2 3" key="1">
    <citation type="submission" date="2019-04" db="EMBL/GenBank/DDBJ databases">
        <title>Crypto-aerobic microbial life in anoxic (sulfidic) marine sediments.</title>
        <authorList>
            <person name="Bhattacharya S."/>
            <person name="Roy C."/>
            <person name="Mondal N."/>
            <person name="Sarkar J."/>
            <person name="Mandal S."/>
            <person name="Rameez M.J."/>
            <person name="Ghosh W."/>
        </authorList>
    </citation>
    <scope>NUCLEOTIDE SEQUENCE [LARGE SCALE GENOMIC DNA]</scope>
    <source>
        <strain evidence="2 3">SBBC</strain>
    </source>
</reference>
<dbReference type="PANTHER" id="PTHR28152:SF1">
    <property type="entry name" value="HYDROXYACYL-THIOESTER DEHYDRATASE TYPE 2, MITOCHONDRIAL"/>
    <property type="match status" value="1"/>
</dbReference>
<comment type="caution">
    <text evidence="2">The sequence shown here is derived from an EMBL/GenBank/DDBJ whole genome shotgun (WGS) entry which is preliminary data.</text>
</comment>
<dbReference type="InterPro" id="IPR052741">
    <property type="entry name" value="Mitochondrial_HTD2"/>
</dbReference>
<evidence type="ECO:0000313" key="2">
    <source>
        <dbReference type="EMBL" id="TKA95587.1"/>
    </source>
</evidence>
<dbReference type="Gene3D" id="3.10.129.10">
    <property type="entry name" value="Hotdog Thioesterase"/>
    <property type="match status" value="1"/>
</dbReference>
<accession>A0A4V5NP80</accession>
<evidence type="ECO:0000259" key="1">
    <source>
        <dbReference type="Pfam" id="PF13452"/>
    </source>
</evidence>
<gene>
    <name evidence="2" type="ORF">FAZ78_16095</name>
</gene>
<sequence length="273" mass="30040">MPWLARTETREERADAWPVQGLMALLDMVDGVTDGSAAPLLSQWLYFGPTMKQSQMGEDGHPARGGFLPPVDLPRRMWAASDIEFHAPIRLGAALTKTSKIADISMKTGASGALVFVKVENRYESKGTLLLEETQTLVYRDQPPKDAPAPAGKPAPKDAAWSVRHQPDEVMLFRYSAVTFNAHRIHYDQPYATAVEGYPGVIVQGQLLATLMLEACRSKATRPIRRFGFRGVQPVFAGEIVFAEGRQTQDGFDLWIRDEAGVLRTTGTVALGD</sequence>
<dbReference type="InterPro" id="IPR039569">
    <property type="entry name" value="FAS1-like_DH_region"/>
</dbReference>
<proteinExistence type="predicted"/>
<dbReference type="Pfam" id="PF13452">
    <property type="entry name" value="FAS1_DH_region"/>
    <property type="match status" value="1"/>
</dbReference>
<dbReference type="EMBL" id="SWAU01000169">
    <property type="protein sequence ID" value="TKA95587.1"/>
    <property type="molecule type" value="Genomic_DNA"/>
</dbReference>
<organism evidence="2 3">
    <name type="scientific">Cereibacter changlensis</name>
    <dbReference type="NCBI Taxonomy" id="402884"/>
    <lineage>
        <taxon>Bacteria</taxon>
        <taxon>Pseudomonadati</taxon>
        <taxon>Pseudomonadota</taxon>
        <taxon>Alphaproteobacteria</taxon>
        <taxon>Rhodobacterales</taxon>
        <taxon>Paracoccaceae</taxon>
        <taxon>Cereibacter</taxon>
    </lineage>
</organism>
<name>A0A4V5NP80_9RHOB</name>
<feature type="domain" description="FAS1-like dehydratase" evidence="1">
    <location>
        <begin position="68"/>
        <end position="127"/>
    </location>
</feature>
<dbReference type="GO" id="GO:0019171">
    <property type="term" value="F:(3R)-hydroxyacyl-[acyl-carrier-protein] dehydratase activity"/>
    <property type="evidence" value="ECO:0007669"/>
    <property type="project" value="TreeGrafter"/>
</dbReference>
<protein>
    <submittedName>
        <fullName evidence="2">Acyl-CoA dehydrogenase</fullName>
    </submittedName>
</protein>
<dbReference type="Proteomes" id="UP000306340">
    <property type="component" value="Unassembled WGS sequence"/>
</dbReference>
<dbReference type="SUPFAM" id="SSF54637">
    <property type="entry name" value="Thioesterase/thiol ester dehydrase-isomerase"/>
    <property type="match status" value="2"/>
</dbReference>
<dbReference type="AlphaFoldDB" id="A0A4V5NP80"/>